<accession>A0A2C9KF73</accession>
<dbReference type="GO" id="GO:0005858">
    <property type="term" value="C:axonemal dynein complex"/>
    <property type="evidence" value="ECO:0007669"/>
    <property type="project" value="TreeGrafter"/>
</dbReference>
<dbReference type="EnsemblMetazoa" id="BGLB018595-RA">
    <property type="protein sequence ID" value="BGLB018595-PA"/>
    <property type="gene ID" value="BGLB018595"/>
</dbReference>
<protein>
    <submittedName>
        <fullName evidence="1">Uncharacterized protein</fullName>
    </submittedName>
</protein>
<dbReference type="InterPro" id="IPR026983">
    <property type="entry name" value="DHC"/>
</dbReference>
<dbReference type="VEuPathDB" id="VectorBase:BGLB018595"/>
<gene>
    <name evidence="1" type="primary">106050395</name>
</gene>
<evidence type="ECO:0000313" key="2">
    <source>
        <dbReference type="Proteomes" id="UP000076420"/>
    </source>
</evidence>
<sequence length="108" mass="12413">MDNSNSNFILNCESNPAFYKQCAVQWMEGWSRDSMLKVPLMLLTRPPKIEGGSIGEIKGHKKKLSGGDELLKSFLHIHESCQSLRATPRKYMIFLKTYQSVYEKNNTK</sequence>
<dbReference type="PANTHER" id="PTHR46532">
    <property type="entry name" value="MALE FERTILITY FACTOR KL5"/>
    <property type="match status" value="1"/>
</dbReference>
<dbReference type="GO" id="GO:0007018">
    <property type="term" value="P:microtubule-based movement"/>
    <property type="evidence" value="ECO:0007669"/>
    <property type="project" value="InterPro"/>
</dbReference>
<evidence type="ECO:0000313" key="1">
    <source>
        <dbReference type="EnsemblMetazoa" id="BGLB018595-PA"/>
    </source>
</evidence>
<proteinExistence type="predicted"/>
<organism evidence="1 2">
    <name type="scientific">Biomphalaria glabrata</name>
    <name type="common">Bloodfluke planorb</name>
    <name type="synonym">Freshwater snail</name>
    <dbReference type="NCBI Taxonomy" id="6526"/>
    <lineage>
        <taxon>Eukaryota</taxon>
        <taxon>Metazoa</taxon>
        <taxon>Spiralia</taxon>
        <taxon>Lophotrochozoa</taxon>
        <taxon>Mollusca</taxon>
        <taxon>Gastropoda</taxon>
        <taxon>Heterobranchia</taxon>
        <taxon>Euthyneura</taxon>
        <taxon>Panpulmonata</taxon>
        <taxon>Hygrophila</taxon>
        <taxon>Lymnaeoidea</taxon>
        <taxon>Planorbidae</taxon>
        <taxon>Biomphalaria</taxon>
    </lineage>
</organism>
<dbReference type="KEGG" id="bgt:106050395"/>
<dbReference type="GO" id="GO:0051959">
    <property type="term" value="F:dynein light intermediate chain binding"/>
    <property type="evidence" value="ECO:0007669"/>
    <property type="project" value="InterPro"/>
</dbReference>
<dbReference type="STRING" id="6526.A0A2C9KF73"/>
<reference evidence="1" key="1">
    <citation type="submission" date="2020-05" db="UniProtKB">
        <authorList>
            <consortium name="EnsemblMetazoa"/>
        </authorList>
    </citation>
    <scope>IDENTIFICATION</scope>
    <source>
        <strain evidence="1">BB02</strain>
    </source>
</reference>
<dbReference type="AlphaFoldDB" id="A0A2C9KF73"/>
<dbReference type="GO" id="GO:0045505">
    <property type="term" value="F:dynein intermediate chain binding"/>
    <property type="evidence" value="ECO:0007669"/>
    <property type="project" value="InterPro"/>
</dbReference>
<dbReference type="PANTHER" id="PTHR46532:SF15">
    <property type="entry name" value="CYTOPLASMIC DYNEIN 2 HEAVY CHAIN 1"/>
    <property type="match status" value="1"/>
</dbReference>
<dbReference type="Proteomes" id="UP000076420">
    <property type="component" value="Unassembled WGS sequence"/>
</dbReference>
<name>A0A2C9KF73_BIOGL</name>